<dbReference type="RefSeq" id="WP_025411567.1">
    <property type="nucleotide sequence ID" value="NZ_CP007128.1"/>
</dbReference>
<dbReference type="STRING" id="861299.J421_2555"/>
<keyword evidence="1" id="KW-0732">Signal</keyword>
<dbReference type="Proteomes" id="UP000019151">
    <property type="component" value="Chromosome"/>
</dbReference>
<name>W0RI38_9BACT</name>
<feature type="chain" id="PRO_5004795026" evidence="1">
    <location>
        <begin position="18"/>
        <end position="228"/>
    </location>
</feature>
<dbReference type="EMBL" id="CP007128">
    <property type="protein sequence ID" value="AHG90092.1"/>
    <property type="molecule type" value="Genomic_DNA"/>
</dbReference>
<keyword evidence="3" id="KW-1185">Reference proteome</keyword>
<dbReference type="InParanoid" id="W0RI38"/>
<dbReference type="KEGG" id="gba:J421_2555"/>
<dbReference type="AlphaFoldDB" id="W0RI38"/>
<dbReference type="HOGENOM" id="CLU_1213392_0_0_0"/>
<feature type="signal peptide" evidence="1">
    <location>
        <begin position="1"/>
        <end position="17"/>
    </location>
</feature>
<proteinExistence type="predicted"/>
<evidence type="ECO:0000313" key="3">
    <source>
        <dbReference type="Proteomes" id="UP000019151"/>
    </source>
</evidence>
<sequence length="228" mass="24128">MRVVAVVALGAALAARAAPAQHAPPLPRTTFGAELGLGGSLGGALDQSCSWRVSLSGGGSIVKHLARVVVLEGSAAAHGTVRLTSCSYGIVYPPPIVSAFEPLNVVAEHDPSRHPFVSTVARAGLETPREWSDGTVVRVTAGAGRMWGIGVPFRTLRFASLLGSERLLWSAALERWWYQLPVVGQAAMSPTPRSEIRRLPTHHTTLQLGVEWMPRVAPNAARAATAPR</sequence>
<accession>W0RI38</accession>
<evidence type="ECO:0000313" key="2">
    <source>
        <dbReference type="EMBL" id="AHG90092.1"/>
    </source>
</evidence>
<reference evidence="2 3" key="1">
    <citation type="journal article" date="2014" name="Genome Announc.">
        <title>Genome Sequence and Methylome of Soil Bacterium Gemmatirosa kalamazoonensis KBS708T, a Member of the Rarely Cultivated Gemmatimonadetes Phylum.</title>
        <authorList>
            <person name="Debruyn J.M."/>
            <person name="Radosevich M."/>
            <person name="Wommack K.E."/>
            <person name="Polson S.W."/>
            <person name="Hauser L.J."/>
            <person name="Fawaz M.N."/>
            <person name="Korlach J."/>
            <person name="Tsai Y.C."/>
        </authorList>
    </citation>
    <scope>NUCLEOTIDE SEQUENCE [LARGE SCALE GENOMIC DNA]</scope>
    <source>
        <strain evidence="2 3">KBS708</strain>
    </source>
</reference>
<dbReference type="PATRIC" id="fig|861299.3.peg.2603"/>
<organism evidence="2 3">
    <name type="scientific">Gemmatirosa kalamazoonensis</name>
    <dbReference type="NCBI Taxonomy" id="861299"/>
    <lineage>
        <taxon>Bacteria</taxon>
        <taxon>Pseudomonadati</taxon>
        <taxon>Gemmatimonadota</taxon>
        <taxon>Gemmatimonadia</taxon>
        <taxon>Gemmatimonadales</taxon>
        <taxon>Gemmatimonadaceae</taxon>
        <taxon>Gemmatirosa</taxon>
    </lineage>
</organism>
<evidence type="ECO:0000256" key="1">
    <source>
        <dbReference type="SAM" id="SignalP"/>
    </source>
</evidence>
<protein>
    <submittedName>
        <fullName evidence="2">Uncharacterized protein</fullName>
    </submittedName>
</protein>
<gene>
    <name evidence="2" type="ORF">J421_2555</name>
</gene>